<name>A0AAE1A5R8_9GAST</name>
<reference evidence="1" key="1">
    <citation type="journal article" date="2023" name="G3 (Bethesda)">
        <title>A reference genome for the long-term kleptoplast-retaining sea slug Elysia crispata morphotype clarki.</title>
        <authorList>
            <person name="Eastman K.E."/>
            <person name="Pendleton A.L."/>
            <person name="Shaikh M.A."/>
            <person name="Suttiyut T."/>
            <person name="Ogas R."/>
            <person name="Tomko P."/>
            <person name="Gavelis G."/>
            <person name="Widhalm J.R."/>
            <person name="Wisecaver J.H."/>
        </authorList>
    </citation>
    <scope>NUCLEOTIDE SEQUENCE</scope>
    <source>
        <strain evidence="1">ECLA1</strain>
    </source>
</reference>
<organism evidence="1 2">
    <name type="scientific">Elysia crispata</name>
    <name type="common">lettuce slug</name>
    <dbReference type="NCBI Taxonomy" id="231223"/>
    <lineage>
        <taxon>Eukaryota</taxon>
        <taxon>Metazoa</taxon>
        <taxon>Spiralia</taxon>
        <taxon>Lophotrochozoa</taxon>
        <taxon>Mollusca</taxon>
        <taxon>Gastropoda</taxon>
        <taxon>Heterobranchia</taxon>
        <taxon>Euthyneura</taxon>
        <taxon>Panpulmonata</taxon>
        <taxon>Sacoglossa</taxon>
        <taxon>Placobranchoidea</taxon>
        <taxon>Plakobranchidae</taxon>
        <taxon>Elysia</taxon>
    </lineage>
</organism>
<evidence type="ECO:0000313" key="1">
    <source>
        <dbReference type="EMBL" id="KAK3781161.1"/>
    </source>
</evidence>
<protein>
    <submittedName>
        <fullName evidence="1">Uncharacterized protein</fullName>
    </submittedName>
</protein>
<proteinExistence type="predicted"/>
<keyword evidence="2" id="KW-1185">Reference proteome</keyword>
<gene>
    <name evidence="1" type="ORF">RRG08_020102</name>
</gene>
<dbReference type="Proteomes" id="UP001283361">
    <property type="component" value="Unassembled WGS sequence"/>
</dbReference>
<dbReference type="AlphaFoldDB" id="A0AAE1A5R8"/>
<dbReference type="EMBL" id="JAWDGP010002657">
    <property type="protein sequence ID" value="KAK3781161.1"/>
    <property type="molecule type" value="Genomic_DNA"/>
</dbReference>
<accession>A0AAE1A5R8</accession>
<sequence length="144" mass="15830">MDGNKMKASSGLLKNTNFHNLYRVCIVMLRVSVVKHNQVECWVATSACSEESELCYTRAGIVLCLCGDSIGVWTSSPPGSAVRPIRARQVEQDLEGSSLGRMGGEEINGFWADEVATMQLSKGPTRGRSNFTKLTSYMYLTRVS</sequence>
<evidence type="ECO:0000313" key="2">
    <source>
        <dbReference type="Proteomes" id="UP001283361"/>
    </source>
</evidence>
<comment type="caution">
    <text evidence="1">The sequence shown here is derived from an EMBL/GenBank/DDBJ whole genome shotgun (WGS) entry which is preliminary data.</text>
</comment>